<gene>
    <name evidence="2" type="ORF">SEMRO_259_G101360.1</name>
</gene>
<dbReference type="AlphaFoldDB" id="A0A9N8DQ43"/>
<keyword evidence="1" id="KW-1133">Transmembrane helix</keyword>
<evidence type="ECO:0000256" key="1">
    <source>
        <dbReference type="SAM" id="Phobius"/>
    </source>
</evidence>
<comment type="caution">
    <text evidence="2">The sequence shown here is derived from an EMBL/GenBank/DDBJ whole genome shotgun (WGS) entry which is preliminary data.</text>
</comment>
<keyword evidence="1" id="KW-0472">Membrane</keyword>
<dbReference type="CDD" id="cd01610">
    <property type="entry name" value="PAP2_like"/>
    <property type="match status" value="1"/>
</dbReference>
<dbReference type="InterPro" id="IPR036938">
    <property type="entry name" value="PAP2/HPO_sf"/>
</dbReference>
<proteinExistence type="predicted"/>
<sequence>MERSNHEVLAFVVAVACMAKGMQAYLSRCESDLLERSNHEVLTFVVAVACVAYGTGMQGYWSNYESDLVHFVVCLVGALIGYIALCALVKIVAVKQTKGNQLLSKEVEWMVWLQRGAGSRPEQNQPLNIRVASFCRHLVTDEAIFIGTPVLVWTFQERIMFLPFALNINEIANGLMKWCVQRPRPYWVEKDIINPIKKQELDYSFPKKADVLNQFIEDLDLQEQLKALAIFFALIPTAFGLIRHLFQQDSATLAKIQTKDVFRSGNNKVNVHQMDATIRSLDKYSFTLISLFGSGVGCVLMLQDNRNYTMQFPVSAMTLTEVMQSDFLWKRILLVGVPIMLSLFMMALVVPKKLTSNRGSNQATSSSARFSPSP</sequence>
<organism evidence="2 3">
    <name type="scientific">Seminavis robusta</name>
    <dbReference type="NCBI Taxonomy" id="568900"/>
    <lineage>
        <taxon>Eukaryota</taxon>
        <taxon>Sar</taxon>
        <taxon>Stramenopiles</taxon>
        <taxon>Ochrophyta</taxon>
        <taxon>Bacillariophyta</taxon>
        <taxon>Bacillariophyceae</taxon>
        <taxon>Bacillariophycidae</taxon>
        <taxon>Naviculales</taxon>
        <taxon>Naviculaceae</taxon>
        <taxon>Seminavis</taxon>
    </lineage>
</organism>
<keyword evidence="3" id="KW-1185">Reference proteome</keyword>
<protein>
    <submittedName>
        <fullName evidence="2">Uncharacterized protein</fullName>
    </submittedName>
</protein>
<evidence type="ECO:0000313" key="2">
    <source>
        <dbReference type="EMBL" id="CAB9506235.1"/>
    </source>
</evidence>
<feature type="transmembrane region" description="Helical" evidence="1">
    <location>
        <begin position="332"/>
        <end position="350"/>
    </location>
</feature>
<dbReference type="Proteomes" id="UP001153069">
    <property type="component" value="Unassembled WGS sequence"/>
</dbReference>
<feature type="transmembrane region" description="Helical" evidence="1">
    <location>
        <begin position="68"/>
        <end position="93"/>
    </location>
</feature>
<dbReference type="OrthoDB" id="10266771at2759"/>
<evidence type="ECO:0000313" key="3">
    <source>
        <dbReference type="Proteomes" id="UP001153069"/>
    </source>
</evidence>
<dbReference type="EMBL" id="CAICTM010000258">
    <property type="protein sequence ID" value="CAB9506235.1"/>
    <property type="molecule type" value="Genomic_DNA"/>
</dbReference>
<name>A0A9N8DQ43_9STRA</name>
<accession>A0A9N8DQ43</accession>
<feature type="transmembrane region" description="Helical" evidence="1">
    <location>
        <begin position="41"/>
        <end position="61"/>
    </location>
</feature>
<keyword evidence="1" id="KW-0812">Transmembrane</keyword>
<dbReference type="SUPFAM" id="SSF48317">
    <property type="entry name" value="Acid phosphatase/Vanadium-dependent haloperoxidase"/>
    <property type="match status" value="1"/>
</dbReference>
<reference evidence="2" key="1">
    <citation type="submission" date="2020-06" db="EMBL/GenBank/DDBJ databases">
        <authorList>
            <consortium name="Plant Systems Biology data submission"/>
        </authorList>
    </citation>
    <scope>NUCLEOTIDE SEQUENCE</scope>
    <source>
        <strain evidence="2">D6</strain>
    </source>
</reference>
<feature type="transmembrane region" description="Helical" evidence="1">
    <location>
        <begin position="227"/>
        <end position="246"/>
    </location>
</feature>
<feature type="transmembrane region" description="Helical" evidence="1">
    <location>
        <begin position="284"/>
        <end position="302"/>
    </location>
</feature>